<dbReference type="GO" id="GO:0016020">
    <property type="term" value="C:membrane"/>
    <property type="evidence" value="ECO:0007669"/>
    <property type="project" value="InterPro"/>
</dbReference>
<evidence type="ECO:0000313" key="2">
    <source>
        <dbReference type="Proteomes" id="UP000064715"/>
    </source>
</evidence>
<gene>
    <name evidence="1" type="ORF">AWI28_09970</name>
</gene>
<dbReference type="Gene3D" id="3.40.50.12580">
    <property type="match status" value="1"/>
</dbReference>
<dbReference type="GO" id="GO:0047355">
    <property type="term" value="F:CDP-glycerol glycerophosphotransferase activity"/>
    <property type="evidence" value="ECO:0007669"/>
    <property type="project" value="InterPro"/>
</dbReference>
<dbReference type="Pfam" id="PF04464">
    <property type="entry name" value="Glyphos_transf"/>
    <property type="match status" value="1"/>
</dbReference>
<protein>
    <recommendedName>
        <fullName evidence="3">Glycosyl transferase family 2</fullName>
    </recommendedName>
</protein>
<proteinExistence type="predicted"/>
<dbReference type="EMBL" id="LRCR01000003">
    <property type="protein sequence ID" value="KUQ85951.1"/>
    <property type="molecule type" value="Genomic_DNA"/>
</dbReference>
<dbReference type="SUPFAM" id="SSF53756">
    <property type="entry name" value="UDP-Glycosyltransferase/glycogen phosphorylase"/>
    <property type="match status" value="1"/>
</dbReference>
<evidence type="ECO:0000313" key="1">
    <source>
        <dbReference type="EMBL" id="KUQ85951.1"/>
    </source>
</evidence>
<sequence length="355" mass="40694">MIKMPIISKDICIGFFMETSFHFEVYHNIIAALLKQNIRCELVINDVIEPEFVSEMLTSLERIKIAGLDCTLLSAALNHSKTYSCMVTPYYLQYLEGIANVHVRTLYGLAKNQWNHAPWNEKYSAILCYSHYTKKSLSLDDKTYIVGNPRFDDWHNNNYANTLPENISIQPEKKTILYAPTYGELSSIIPWAEKLSRLSHEYNIITKLHHGTLYKKSEAIALKTVRRHIKNIVTDSNVTFSLLEKADYVITDNSGFIFDAINADKKIILLDWPGMETLLAEGKSFSSVDSPEQQVRAFMPVARDMVDLRRYLADDYPWQEHAGQLQHIKTEYCDAFNDGMAGQRAAQVIIDSIYS</sequence>
<organism evidence="1 2">
    <name type="scientific">Enterobacter genomosp. O</name>
    <dbReference type="NCBI Taxonomy" id="2364150"/>
    <lineage>
        <taxon>Bacteria</taxon>
        <taxon>Pseudomonadati</taxon>
        <taxon>Pseudomonadota</taxon>
        <taxon>Gammaproteobacteria</taxon>
        <taxon>Enterobacterales</taxon>
        <taxon>Enterobacteriaceae</taxon>
        <taxon>Enterobacter</taxon>
        <taxon>Enterobacter cloacae complex</taxon>
        <taxon>Enterobacter cloacae complex clade O</taxon>
    </lineage>
</organism>
<dbReference type="InterPro" id="IPR043148">
    <property type="entry name" value="TagF_C"/>
</dbReference>
<dbReference type="Proteomes" id="UP000064715">
    <property type="component" value="Unassembled WGS sequence"/>
</dbReference>
<dbReference type="InterPro" id="IPR007554">
    <property type="entry name" value="Glycerophosphate_synth"/>
</dbReference>
<keyword evidence="2" id="KW-1185">Reference proteome</keyword>
<dbReference type="AlphaFoldDB" id="A0A0X4EW81"/>
<name>A0A0X4EW81_9ENTR</name>
<comment type="caution">
    <text evidence="1">The sequence shown here is derived from an EMBL/GenBank/DDBJ whole genome shotgun (WGS) entry which is preliminary data.</text>
</comment>
<reference evidence="2" key="1">
    <citation type="submission" date="2016-01" db="EMBL/GenBank/DDBJ databases">
        <title>WGS of SAMN04407783.</title>
        <authorList>
            <person name="Adams M."/>
            <person name="Sutton G."/>
            <person name="Nelson K."/>
            <person name="Thaden J."/>
            <person name="Fowler V."/>
            <person name="Mccorrison J."/>
            <person name="Sanka R."/>
            <person name="Brinkac L."/>
            <person name="Nierman W."/>
        </authorList>
    </citation>
    <scope>NUCLEOTIDE SEQUENCE [LARGE SCALE GENOMIC DNA]</scope>
    <source>
        <strain evidence="2">GN04363</strain>
    </source>
</reference>
<evidence type="ECO:0008006" key="3">
    <source>
        <dbReference type="Google" id="ProtNLM"/>
    </source>
</evidence>
<accession>A0A0X4EW81</accession>